<dbReference type="Proteomes" id="UP000579605">
    <property type="component" value="Unassembled WGS sequence"/>
</dbReference>
<keyword evidence="2" id="KW-0442">Lipid degradation</keyword>
<dbReference type="EMBL" id="JACBZH010000001">
    <property type="protein sequence ID" value="NYH92017.1"/>
    <property type="molecule type" value="Genomic_DNA"/>
</dbReference>
<sequence length="421" mass="44118">MARAERRRRGPLRRALAVVLAIFLAVVVACAGYVGYVAVRSSRPVTLPPPTGAYAVGRTAYDWTDAGRTDPLAPHPGTARELSVWLWYPVARTDAGRGHPADYAPGEWSQLHFPGPVGLGEGSFGNLRIHAREGVPVANGRFPVVVLEPGLGFAAPQYTTLAENLAGHGYLVAGVTPTYSANLGVVHGRTVRASDAGNPSGLEGTSARATAEAKRIVAVWAADARFAARRVAALDGSGGTVDLRGHVDTGRVAYVGHSFGGAASLEACRTDAACAGAVDLDGKEFGPVVHTGLRVPLMLVGSENSCVTGTCSPASDTDRGDLAVARSLLAASTGEEYAYSITGARHFNFTDYGAYYLARPLRALLALGPIDGDRALTVQNAYLVAFLDHVVHGSSRPLLTASHSSKYPEVRVLRHRAPPSP</sequence>
<dbReference type="SUPFAM" id="SSF53474">
    <property type="entry name" value="alpha/beta-Hydrolases"/>
    <property type="match status" value="1"/>
</dbReference>
<evidence type="ECO:0000256" key="2">
    <source>
        <dbReference type="ARBA" id="ARBA00022963"/>
    </source>
</evidence>
<proteinExistence type="predicted"/>
<dbReference type="GO" id="GO:0016042">
    <property type="term" value="P:lipid catabolic process"/>
    <property type="evidence" value="ECO:0007669"/>
    <property type="project" value="UniProtKB-KW"/>
</dbReference>
<organism evidence="4 5">
    <name type="scientific">Actinopolymorpha rutila</name>
    <dbReference type="NCBI Taxonomy" id="446787"/>
    <lineage>
        <taxon>Bacteria</taxon>
        <taxon>Bacillati</taxon>
        <taxon>Actinomycetota</taxon>
        <taxon>Actinomycetes</taxon>
        <taxon>Propionibacteriales</taxon>
        <taxon>Actinopolymorphaceae</taxon>
        <taxon>Actinopolymorpha</taxon>
    </lineage>
</organism>
<dbReference type="PROSITE" id="PS51257">
    <property type="entry name" value="PROKAR_LIPOPROTEIN"/>
    <property type="match status" value="1"/>
</dbReference>
<evidence type="ECO:0000313" key="5">
    <source>
        <dbReference type="Proteomes" id="UP000579605"/>
    </source>
</evidence>
<dbReference type="PANTHER" id="PTHR10272">
    <property type="entry name" value="PLATELET-ACTIVATING FACTOR ACETYLHYDROLASE"/>
    <property type="match status" value="1"/>
</dbReference>
<comment type="caution">
    <text evidence="4">The sequence shown here is derived from an EMBL/GenBank/DDBJ whole genome shotgun (WGS) entry which is preliminary data.</text>
</comment>
<dbReference type="GO" id="GO:0003847">
    <property type="term" value="F:1-alkyl-2-acetylglycerophosphocholine esterase activity"/>
    <property type="evidence" value="ECO:0007669"/>
    <property type="project" value="TreeGrafter"/>
</dbReference>
<keyword evidence="1 4" id="KW-0378">Hydrolase</keyword>
<accession>A0A852ZFY6</accession>
<keyword evidence="5" id="KW-1185">Reference proteome</keyword>
<name>A0A852ZFY6_9ACTN</name>
<evidence type="ECO:0000256" key="1">
    <source>
        <dbReference type="ARBA" id="ARBA00022801"/>
    </source>
</evidence>
<dbReference type="RefSeq" id="WP_202889428.1">
    <property type="nucleotide sequence ID" value="NZ_BAAARR010000001.1"/>
</dbReference>
<evidence type="ECO:0000256" key="3">
    <source>
        <dbReference type="ARBA" id="ARBA00023098"/>
    </source>
</evidence>
<protein>
    <submittedName>
        <fullName evidence="4">Dienelactone hydrolase</fullName>
    </submittedName>
</protein>
<dbReference type="InterPro" id="IPR029058">
    <property type="entry name" value="AB_hydrolase_fold"/>
</dbReference>
<dbReference type="AlphaFoldDB" id="A0A852ZFY6"/>
<gene>
    <name evidence="4" type="ORF">F4554_004655</name>
</gene>
<dbReference type="Gene3D" id="3.40.50.1820">
    <property type="entry name" value="alpha/beta hydrolase"/>
    <property type="match status" value="1"/>
</dbReference>
<keyword evidence="3" id="KW-0443">Lipid metabolism</keyword>
<dbReference type="Pfam" id="PF03403">
    <property type="entry name" value="PAF-AH_p_II"/>
    <property type="match status" value="1"/>
</dbReference>
<reference evidence="4 5" key="1">
    <citation type="submission" date="2020-07" db="EMBL/GenBank/DDBJ databases">
        <title>Sequencing the genomes of 1000 actinobacteria strains.</title>
        <authorList>
            <person name="Klenk H.-P."/>
        </authorList>
    </citation>
    <scope>NUCLEOTIDE SEQUENCE [LARGE SCALE GENOMIC DNA]</scope>
    <source>
        <strain evidence="4 5">DSM 18448</strain>
    </source>
</reference>
<evidence type="ECO:0000313" key="4">
    <source>
        <dbReference type="EMBL" id="NYH92017.1"/>
    </source>
</evidence>
<dbReference type="PANTHER" id="PTHR10272:SF0">
    <property type="entry name" value="PLATELET-ACTIVATING FACTOR ACETYLHYDROLASE"/>
    <property type="match status" value="1"/>
</dbReference>